<dbReference type="VEuPathDB" id="VectorBase:SCAU011847"/>
<dbReference type="OrthoDB" id="10261384at2759"/>
<protein>
    <submittedName>
        <fullName evidence="1">Uncharacterized protein</fullName>
    </submittedName>
</protein>
<sequence length="162" mass="18638">MSVYAVFTSVAVNEESFCADVAPLNKFMADNNIDTSCFITNNVSENLLIYNLTKQFKLSVIDLNDQWDDEHCGYQEVLQILRNKVWSSVDLSDIRCEKETNNALDNDLKEEYCNVEQQLNEFEDLVNSIQTFKTLSQNLSRDDVLNNAEILAEQFVKMLSED</sequence>
<name>A0A1I8PWU5_STOCA</name>
<organism evidence="1 2">
    <name type="scientific">Stomoxys calcitrans</name>
    <name type="common">Stable fly</name>
    <name type="synonym">Conops calcitrans</name>
    <dbReference type="NCBI Taxonomy" id="35570"/>
    <lineage>
        <taxon>Eukaryota</taxon>
        <taxon>Metazoa</taxon>
        <taxon>Ecdysozoa</taxon>
        <taxon>Arthropoda</taxon>
        <taxon>Hexapoda</taxon>
        <taxon>Insecta</taxon>
        <taxon>Pterygota</taxon>
        <taxon>Neoptera</taxon>
        <taxon>Endopterygota</taxon>
        <taxon>Diptera</taxon>
        <taxon>Brachycera</taxon>
        <taxon>Muscomorpha</taxon>
        <taxon>Muscoidea</taxon>
        <taxon>Muscidae</taxon>
        <taxon>Stomoxys</taxon>
    </lineage>
</organism>
<dbReference type="AlphaFoldDB" id="A0A1I8PWU5"/>
<gene>
    <name evidence="1" type="primary">106092072</name>
</gene>
<evidence type="ECO:0000313" key="2">
    <source>
        <dbReference type="Proteomes" id="UP000095300"/>
    </source>
</evidence>
<evidence type="ECO:0000313" key="1">
    <source>
        <dbReference type="EnsemblMetazoa" id="SCAU011847-PA"/>
    </source>
</evidence>
<accession>A0A1I8PWU5</accession>
<dbReference type="EnsemblMetazoa" id="SCAU011847-RA">
    <property type="protein sequence ID" value="SCAU011847-PA"/>
    <property type="gene ID" value="SCAU011847"/>
</dbReference>
<proteinExistence type="predicted"/>
<reference evidence="1" key="1">
    <citation type="submission" date="2020-05" db="UniProtKB">
        <authorList>
            <consortium name="EnsemblMetazoa"/>
        </authorList>
    </citation>
    <scope>IDENTIFICATION</scope>
    <source>
        <strain evidence="1">USDA</strain>
    </source>
</reference>
<dbReference type="Proteomes" id="UP000095300">
    <property type="component" value="Unassembled WGS sequence"/>
</dbReference>
<keyword evidence="2" id="KW-1185">Reference proteome</keyword>